<dbReference type="PROSITE" id="PS50600">
    <property type="entry name" value="ULP_PROTEASE"/>
    <property type="match status" value="1"/>
</dbReference>
<feature type="compositionally biased region" description="Polar residues" evidence="5">
    <location>
        <begin position="744"/>
        <end position="753"/>
    </location>
</feature>
<feature type="region of interest" description="Disordered" evidence="5">
    <location>
        <begin position="496"/>
        <end position="529"/>
    </location>
</feature>
<keyword evidence="3" id="KW-0378">Hydrolase</keyword>
<feature type="domain" description="Ubiquitin-like protease family profile" evidence="6">
    <location>
        <begin position="522"/>
        <end position="678"/>
    </location>
</feature>
<comment type="similarity">
    <text evidence="1">Belongs to the peptidase C48 family.</text>
</comment>
<feature type="region of interest" description="Disordered" evidence="5">
    <location>
        <begin position="1"/>
        <end position="56"/>
    </location>
</feature>
<dbReference type="Gene3D" id="3.40.395.10">
    <property type="entry name" value="Adenoviral Proteinase, Chain A"/>
    <property type="match status" value="1"/>
</dbReference>
<evidence type="ECO:0000256" key="4">
    <source>
        <dbReference type="ARBA" id="ARBA00022807"/>
    </source>
</evidence>
<dbReference type="Pfam" id="PF02902">
    <property type="entry name" value="Peptidase_C48"/>
    <property type="match status" value="1"/>
</dbReference>
<comment type="caution">
    <text evidence="7">The sequence shown here is derived from an EMBL/GenBank/DDBJ whole genome shotgun (WGS) entry which is preliminary data.</text>
</comment>
<feature type="region of interest" description="Disordered" evidence="5">
    <location>
        <begin position="725"/>
        <end position="762"/>
    </location>
</feature>
<keyword evidence="8" id="KW-1185">Reference proteome</keyword>
<gene>
    <name evidence="7" type="ORF">OHK93_003365</name>
</gene>
<dbReference type="SUPFAM" id="SSF54001">
    <property type="entry name" value="Cysteine proteinases"/>
    <property type="match status" value="1"/>
</dbReference>
<dbReference type="PANTHER" id="PTHR12606:SF141">
    <property type="entry name" value="GH15225P-RELATED"/>
    <property type="match status" value="1"/>
</dbReference>
<dbReference type="GO" id="GO:0016926">
    <property type="term" value="P:protein desumoylation"/>
    <property type="evidence" value="ECO:0007669"/>
    <property type="project" value="TreeGrafter"/>
</dbReference>
<proteinExistence type="inferred from homology"/>
<dbReference type="GO" id="GO:0016929">
    <property type="term" value="F:deSUMOylase activity"/>
    <property type="evidence" value="ECO:0007669"/>
    <property type="project" value="TreeGrafter"/>
</dbReference>
<dbReference type="InterPro" id="IPR003653">
    <property type="entry name" value="Peptidase_C48_C"/>
</dbReference>
<feature type="compositionally biased region" description="Pro residues" evidence="5">
    <location>
        <begin position="731"/>
        <end position="740"/>
    </location>
</feature>
<evidence type="ECO:0000256" key="1">
    <source>
        <dbReference type="ARBA" id="ARBA00005234"/>
    </source>
</evidence>
<dbReference type="AlphaFoldDB" id="A0AA43TY18"/>
<evidence type="ECO:0000259" key="6">
    <source>
        <dbReference type="PROSITE" id="PS50600"/>
    </source>
</evidence>
<feature type="compositionally biased region" description="Basic and acidic residues" evidence="5">
    <location>
        <begin position="314"/>
        <end position="350"/>
    </location>
</feature>
<keyword evidence="4" id="KW-0788">Thiol protease</keyword>
<reference evidence="7" key="1">
    <citation type="journal article" date="2023" name="Genome Biol. Evol.">
        <title>First Whole Genome Sequence and Flow Cytometry Genome Size Data for the Lichen-Forming Fungus Ramalina farinacea (Ascomycota).</title>
        <authorList>
            <person name="Llewellyn T."/>
            <person name="Mian S."/>
            <person name="Hill R."/>
            <person name="Leitch I.J."/>
            <person name="Gaya E."/>
        </authorList>
    </citation>
    <scope>NUCLEOTIDE SEQUENCE</scope>
    <source>
        <strain evidence="7">LIQ254RAFAR</strain>
    </source>
</reference>
<feature type="region of interest" description="Disordered" evidence="5">
    <location>
        <begin position="446"/>
        <end position="474"/>
    </location>
</feature>
<feature type="compositionally biased region" description="Low complexity" evidence="5">
    <location>
        <begin position="509"/>
        <end position="522"/>
    </location>
</feature>
<feature type="compositionally biased region" description="Low complexity" evidence="5">
    <location>
        <begin position="14"/>
        <end position="27"/>
    </location>
</feature>
<dbReference type="EMBL" id="JAPUFD010000017">
    <property type="protein sequence ID" value="MDI1492153.1"/>
    <property type="molecule type" value="Genomic_DNA"/>
</dbReference>
<evidence type="ECO:0000256" key="3">
    <source>
        <dbReference type="ARBA" id="ARBA00022801"/>
    </source>
</evidence>
<name>A0AA43TY18_9LECA</name>
<sequence>MARLNNLPRPPVRPASAQSQQQRRLAPGPRPRSRSTTTASVISVPDVCSPPSSASDRLELEPRMSLDIASPGEFNRMRDGLDIRDLGQCNLNELLKRGAQIILDRAQMNQAVQGKCATDIEIIWKIVERYEEQHPSCSKRVCDWRSAIDKQLGEGGIQRFLLLAYDTKKRVLQYETRIVTAWQKRPREILGADYQAEQPYFSKAALQSLSQVAESIPYEEGRQLLTTAIDNRCRLRTRAQGQGKEHYITHKDIDTVLQNIKKRKASSVSTLPPFGHRKRQRRQGDDLASSVEDDRGSSPVAQSDGPVQQEDETFEQRDRVIQQSNPKRELGDKAEPGKGDGKEHDVNENEKENEDEDQNQDEEEEEDEDEENSIELGRAYKGPDLPPISETEFETSLEDTPRRNPREESMDLISPSFDGVHDVFQMNGAKSEVPFNFHSPHSLVSQLQSASTLPPDGQTSGAHNGGDSSDDRLQQRPWTELQTSTHSCFLSLSTELKQPSSDIHPRQPSPYSSPTSQSPPTSDMLSSDVSGARSTLLAGQRLSATAIEIVLSLLRYSVDEVHVFDPQHYDIENHLATDIRPMRKPLSAKVQKILLPLHHRRLEHWTLAIFDLATCSIHHHDSLCNGQGRNTSNIALLHFAKQRLTGLDIEWVVTPVQTSQQNNDYDCGIYTLVAALHAAVGKTVPTETYDCSFWRECFVAFMDSIIHGKAELSGTSAAGDNAEAHLGTLPQLPPSSPKPDPLSNDTNASTNTNHIEHTDDPMDGVVLDFSTAKAGMTVFESATRAHEAAQRTHSHLHEALTVLTPLMHRCNQALDHAIDMEAKIRADLGVLDGIISQYTTKLAVVKEDGIAEILQQSHRKTRQRLEQDARRLRESRPIAVGSTAAQHFALARCSSAEKASAQACSHLVAVRRRLRTLAEEMKSDVQRIALLTGDL</sequence>
<evidence type="ECO:0000256" key="2">
    <source>
        <dbReference type="ARBA" id="ARBA00022670"/>
    </source>
</evidence>
<feature type="compositionally biased region" description="Acidic residues" evidence="5">
    <location>
        <begin position="351"/>
        <end position="373"/>
    </location>
</feature>
<evidence type="ECO:0000313" key="8">
    <source>
        <dbReference type="Proteomes" id="UP001161017"/>
    </source>
</evidence>
<feature type="compositionally biased region" description="Polar residues" evidence="5">
    <location>
        <begin position="446"/>
        <end position="462"/>
    </location>
</feature>
<evidence type="ECO:0000313" key="7">
    <source>
        <dbReference type="EMBL" id="MDI1492153.1"/>
    </source>
</evidence>
<dbReference type="InterPro" id="IPR038765">
    <property type="entry name" value="Papain-like_cys_pep_sf"/>
</dbReference>
<feature type="compositionally biased region" description="Basic and acidic residues" evidence="5">
    <location>
        <begin position="399"/>
        <end position="409"/>
    </location>
</feature>
<dbReference type="PANTHER" id="PTHR12606">
    <property type="entry name" value="SENTRIN/SUMO-SPECIFIC PROTEASE"/>
    <property type="match status" value="1"/>
</dbReference>
<protein>
    <recommendedName>
        <fullName evidence="6">Ubiquitin-like protease family profile domain-containing protein</fullName>
    </recommendedName>
</protein>
<dbReference type="GO" id="GO:0005634">
    <property type="term" value="C:nucleus"/>
    <property type="evidence" value="ECO:0007669"/>
    <property type="project" value="TreeGrafter"/>
</dbReference>
<feature type="region of interest" description="Disordered" evidence="5">
    <location>
        <begin position="264"/>
        <end position="415"/>
    </location>
</feature>
<dbReference type="GO" id="GO:0006508">
    <property type="term" value="P:proteolysis"/>
    <property type="evidence" value="ECO:0007669"/>
    <property type="project" value="UniProtKB-KW"/>
</dbReference>
<organism evidence="7 8">
    <name type="scientific">Ramalina farinacea</name>
    <dbReference type="NCBI Taxonomy" id="258253"/>
    <lineage>
        <taxon>Eukaryota</taxon>
        <taxon>Fungi</taxon>
        <taxon>Dikarya</taxon>
        <taxon>Ascomycota</taxon>
        <taxon>Pezizomycotina</taxon>
        <taxon>Lecanoromycetes</taxon>
        <taxon>OSLEUM clade</taxon>
        <taxon>Lecanoromycetidae</taxon>
        <taxon>Lecanorales</taxon>
        <taxon>Lecanorineae</taxon>
        <taxon>Ramalinaceae</taxon>
        <taxon>Ramalina</taxon>
    </lineage>
</organism>
<dbReference type="Proteomes" id="UP001161017">
    <property type="component" value="Unassembled WGS sequence"/>
</dbReference>
<keyword evidence="2" id="KW-0645">Protease</keyword>
<accession>A0AA43TY18</accession>
<evidence type="ECO:0000256" key="5">
    <source>
        <dbReference type="SAM" id="MobiDB-lite"/>
    </source>
</evidence>